<organism evidence="9 10">
    <name type="scientific">Pseudobythopirellula maris</name>
    <dbReference type="NCBI Taxonomy" id="2527991"/>
    <lineage>
        <taxon>Bacteria</taxon>
        <taxon>Pseudomonadati</taxon>
        <taxon>Planctomycetota</taxon>
        <taxon>Planctomycetia</taxon>
        <taxon>Pirellulales</taxon>
        <taxon>Lacipirellulaceae</taxon>
        <taxon>Pseudobythopirellula</taxon>
    </lineage>
</organism>
<feature type="domain" description="TACO1/YebC-like second and third" evidence="7">
    <location>
        <begin position="82"/>
        <end position="238"/>
    </location>
</feature>
<evidence type="ECO:0000256" key="6">
    <source>
        <dbReference type="HAMAP-Rule" id="MF_00693"/>
    </source>
</evidence>
<keyword evidence="10" id="KW-1185">Reference proteome</keyword>
<evidence type="ECO:0000256" key="5">
    <source>
        <dbReference type="ARBA" id="ARBA00023163"/>
    </source>
</evidence>
<evidence type="ECO:0000259" key="8">
    <source>
        <dbReference type="Pfam" id="PF20772"/>
    </source>
</evidence>
<evidence type="ECO:0000313" key="10">
    <source>
        <dbReference type="Proteomes" id="UP000315440"/>
    </source>
</evidence>
<dbReference type="EMBL" id="SJPQ01000005">
    <property type="protein sequence ID" value="TWT86297.1"/>
    <property type="molecule type" value="Genomic_DNA"/>
</dbReference>
<comment type="caution">
    <text evidence="9">The sequence shown here is derived from an EMBL/GenBank/DDBJ whole genome shotgun (WGS) entry which is preliminary data.</text>
</comment>
<keyword evidence="3 6" id="KW-0805">Transcription regulation</keyword>
<dbReference type="PANTHER" id="PTHR12532:SF6">
    <property type="entry name" value="TRANSCRIPTIONAL REGULATORY PROTEIN YEBC-RELATED"/>
    <property type="match status" value="1"/>
</dbReference>
<dbReference type="GO" id="GO:0005829">
    <property type="term" value="C:cytosol"/>
    <property type="evidence" value="ECO:0007669"/>
    <property type="project" value="TreeGrafter"/>
</dbReference>
<keyword evidence="2 6" id="KW-0963">Cytoplasm</keyword>
<dbReference type="OrthoDB" id="9781053at2"/>
<dbReference type="GO" id="GO:0003677">
    <property type="term" value="F:DNA binding"/>
    <property type="evidence" value="ECO:0007669"/>
    <property type="project" value="UniProtKB-UniRule"/>
</dbReference>
<keyword evidence="5 6" id="KW-0804">Transcription</keyword>
<dbReference type="Proteomes" id="UP000315440">
    <property type="component" value="Unassembled WGS sequence"/>
</dbReference>
<evidence type="ECO:0000313" key="9">
    <source>
        <dbReference type="EMBL" id="TWT86297.1"/>
    </source>
</evidence>
<accession>A0A5C5ZGW0</accession>
<dbReference type="Pfam" id="PF01709">
    <property type="entry name" value="Transcrip_reg"/>
    <property type="match status" value="1"/>
</dbReference>
<evidence type="ECO:0000256" key="4">
    <source>
        <dbReference type="ARBA" id="ARBA00023125"/>
    </source>
</evidence>
<feature type="domain" description="TACO1/YebC-like N-terminal" evidence="8">
    <location>
        <begin position="5"/>
        <end position="76"/>
    </location>
</feature>
<evidence type="ECO:0000256" key="1">
    <source>
        <dbReference type="ARBA" id="ARBA00008724"/>
    </source>
</evidence>
<dbReference type="InterPro" id="IPR048300">
    <property type="entry name" value="TACO1_YebC-like_2nd/3rd_dom"/>
</dbReference>
<dbReference type="InterPro" id="IPR029072">
    <property type="entry name" value="YebC-like"/>
</dbReference>
<evidence type="ECO:0000259" key="7">
    <source>
        <dbReference type="Pfam" id="PF01709"/>
    </source>
</evidence>
<dbReference type="Pfam" id="PF20772">
    <property type="entry name" value="TACO1_YebC_N"/>
    <property type="match status" value="1"/>
</dbReference>
<gene>
    <name evidence="9" type="ORF">Mal64_38370</name>
</gene>
<evidence type="ECO:0000256" key="2">
    <source>
        <dbReference type="ARBA" id="ARBA00022490"/>
    </source>
</evidence>
<dbReference type="FunFam" id="1.10.10.200:FF:000002">
    <property type="entry name" value="Probable transcriptional regulatory protein CLM62_37755"/>
    <property type="match status" value="1"/>
</dbReference>
<comment type="similarity">
    <text evidence="1 6">Belongs to the TACO1 family.</text>
</comment>
<dbReference type="PANTHER" id="PTHR12532">
    <property type="entry name" value="TRANSLATIONAL ACTIVATOR OF CYTOCHROME C OXIDASE 1"/>
    <property type="match status" value="1"/>
</dbReference>
<dbReference type="InterPro" id="IPR026564">
    <property type="entry name" value="Transcrip_reg_TACO1-like_dom3"/>
</dbReference>
<dbReference type="InterPro" id="IPR002876">
    <property type="entry name" value="Transcrip_reg_TACO1-like"/>
</dbReference>
<evidence type="ECO:0000256" key="3">
    <source>
        <dbReference type="ARBA" id="ARBA00023015"/>
    </source>
</evidence>
<dbReference type="NCBIfam" id="NF001030">
    <property type="entry name" value="PRK00110.1"/>
    <property type="match status" value="1"/>
</dbReference>
<keyword evidence="4 6" id="KW-0238">DNA-binding</keyword>
<dbReference type="NCBIfam" id="TIGR01033">
    <property type="entry name" value="YebC/PmpR family DNA-binding transcriptional regulator"/>
    <property type="match status" value="1"/>
</dbReference>
<dbReference type="RefSeq" id="WP_146403313.1">
    <property type="nucleotide sequence ID" value="NZ_SJPQ01000005.1"/>
</dbReference>
<proteinExistence type="inferred from homology"/>
<dbReference type="InterPro" id="IPR017856">
    <property type="entry name" value="Integrase-like_N"/>
</dbReference>
<dbReference type="GO" id="GO:0006355">
    <property type="term" value="P:regulation of DNA-templated transcription"/>
    <property type="evidence" value="ECO:0007669"/>
    <property type="project" value="UniProtKB-UniRule"/>
</dbReference>
<dbReference type="Gene3D" id="1.10.10.200">
    <property type="match status" value="1"/>
</dbReference>
<dbReference type="AlphaFoldDB" id="A0A5C5ZGW0"/>
<name>A0A5C5ZGW0_9BACT</name>
<dbReference type="Gene3D" id="3.30.70.980">
    <property type="match status" value="2"/>
</dbReference>
<reference evidence="9 10" key="1">
    <citation type="submission" date="2019-02" db="EMBL/GenBank/DDBJ databases">
        <title>Deep-cultivation of Planctomycetes and their phenomic and genomic characterization uncovers novel biology.</title>
        <authorList>
            <person name="Wiegand S."/>
            <person name="Jogler M."/>
            <person name="Boedeker C."/>
            <person name="Pinto D."/>
            <person name="Vollmers J."/>
            <person name="Rivas-Marin E."/>
            <person name="Kohn T."/>
            <person name="Peeters S.H."/>
            <person name="Heuer A."/>
            <person name="Rast P."/>
            <person name="Oberbeckmann S."/>
            <person name="Bunk B."/>
            <person name="Jeske O."/>
            <person name="Meyerdierks A."/>
            <person name="Storesund J.E."/>
            <person name="Kallscheuer N."/>
            <person name="Luecker S."/>
            <person name="Lage O.M."/>
            <person name="Pohl T."/>
            <person name="Merkel B.J."/>
            <person name="Hornburger P."/>
            <person name="Mueller R.-W."/>
            <person name="Bruemmer F."/>
            <person name="Labrenz M."/>
            <person name="Spormann A.M."/>
            <person name="Op Den Camp H."/>
            <person name="Overmann J."/>
            <person name="Amann R."/>
            <person name="Jetten M.S.M."/>
            <person name="Mascher T."/>
            <person name="Medema M.H."/>
            <person name="Devos D.P."/>
            <person name="Kaster A.-K."/>
            <person name="Ovreas L."/>
            <person name="Rohde M."/>
            <person name="Galperin M.Y."/>
            <person name="Jogler C."/>
        </authorList>
    </citation>
    <scope>NUCLEOTIDE SEQUENCE [LARGE SCALE GENOMIC DNA]</scope>
    <source>
        <strain evidence="9 10">Mal64</strain>
    </source>
</reference>
<protein>
    <recommendedName>
        <fullName evidence="6">Probable transcriptional regulatory protein Mal64_38370</fullName>
    </recommendedName>
</protein>
<dbReference type="NCBIfam" id="NF009044">
    <property type="entry name" value="PRK12378.1"/>
    <property type="match status" value="1"/>
</dbReference>
<dbReference type="HAMAP" id="MF_00693">
    <property type="entry name" value="Transcrip_reg_TACO1"/>
    <property type="match status" value="1"/>
</dbReference>
<comment type="subcellular location">
    <subcellularLocation>
        <location evidence="6">Cytoplasm</location>
    </subcellularLocation>
</comment>
<sequence length="250" mass="26763">MAGHSHWAGIKHKKAVIDAKRGKVWSKLSRAIIVAAKMGGGDPDTNLKLRYAINDAKSVSMPKDNIERAIAKGSGEAGGDNYEEIVYEGTGSAGVFVMVEILTDNRNRTAPEVRKVFEKAGGKLGTTGSAAWMFERKGVITIPADQTDEESLMELALEAGGDDVARDGDTFRVTCPVDAFNDLNAAFEAAEGIEPESQSLAYVPNDTVTLSGDEARKAIQLMEALDDHDDVQQAAANFEIDEATLAEMEG</sequence>
<dbReference type="SUPFAM" id="SSF75625">
    <property type="entry name" value="YebC-like"/>
    <property type="match status" value="1"/>
</dbReference>
<dbReference type="InterPro" id="IPR049083">
    <property type="entry name" value="TACO1_YebC_N"/>
</dbReference>